<dbReference type="EMBL" id="JAHUTJ010024636">
    <property type="protein sequence ID" value="MED6272886.1"/>
    <property type="molecule type" value="Genomic_DNA"/>
</dbReference>
<organism evidence="1 2">
    <name type="scientific">Characodon lateralis</name>
    <dbReference type="NCBI Taxonomy" id="208331"/>
    <lineage>
        <taxon>Eukaryota</taxon>
        <taxon>Metazoa</taxon>
        <taxon>Chordata</taxon>
        <taxon>Craniata</taxon>
        <taxon>Vertebrata</taxon>
        <taxon>Euteleostomi</taxon>
        <taxon>Actinopterygii</taxon>
        <taxon>Neopterygii</taxon>
        <taxon>Teleostei</taxon>
        <taxon>Neoteleostei</taxon>
        <taxon>Acanthomorphata</taxon>
        <taxon>Ovalentaria</taxon>
        <taxon>Atherinomorphae</taxon>
        <taxon>Cyprinodontiformes</taxon>
        <taxon>Goodeidae</taxon>
        <taxon>Characodon</taxon>
    </lineage>
</organism>
<reference evidence="1 2" key="1">
    <citation type="submission" date="2021-06" db="EMBL/GenBank/DDBJ databases">
        <authorList>
            <person name="Palmer J.M."/>
        </authorList>
    </citation>
    <scope>NUCLEOTIDE SEQUENCE [LARGE SCALE GENOMIC DNA]</scope>
    <source>
        <strain evidence="1 2">CL_MEX2019</strain>
        <tissue evidence="1">Muscle</tissue>
    </source>
</reference>
<name>A0ABU7DCN2_9TELE</name>
<protein>
    <submittedName>
        <fullName evidence="1">Uncharacterized protein</fullName>
    </submittedName>
</protein>
<evidence type="ECO:0000313" key="1">
    <source>
        <dbReference type="EMBL" id="MED6272886.1"/>
    </source>
</evidence>
<sequence length="116" mass="12600">MGIICMMDLPGAQNSCKPKGREGPQANTPPSRCSSLMGKYFIIFCAVELFHLDKGVTDRCSCNRCFSSEPNHQGFIRSRNLEGGMITMRQSPGFPSSYSPCHALAGVGNNSLLLQP</sequence>
<dbReference type="Proteomes" id="UP001352852">
    <property type="component" value="Unassembled WGS sequence"/>
</dbReference>
<accession>A0ABU7DCN2</accession>
<evidence type="ECO:0000313" key="2">
    <source>
        <dbReference type="Proteomes" id="UP001352852"/>
    </source>
</evidence>
<gene>
    <name evidence="1" type="ORF">CHARACLAT_001227</name>
</gene>
<keyword evidence="2" id="KW-1185">Reference proteome</keyword>
<comment type="caution">
    <text evidence="1">The sequence shown here is derived from an EMBL/GenBank/DDBJ whole genome shotgun (WGS) entry which is preliminary data.</text>
</comment>
<proteinExistence type="predicted"/>